<keyword evidence="3" id="KW-1185">Reference proteome</keyword>
<dbReference type="Proteomes" id="UP000634672">
    <property type="component" value="Unassembled WGS sequence"/>
</dbReference>
<accession>A0ABR7HGW9</accession>
<dbReference type="Pfam" id="PF05709">
    <property type="entry name" value="Sipho_tail"/>
    <property type="match status" value="1"/>
</dbReference>
<sequence length="233" mass="26475">MYPSVTINGIDMFQTYHAPLRELHSVQPPEVKSFFQEVPGGDGSIDLSETNSGRPTYKRREITMKFQCEMPMNQWSATVSNILREFHGKEGKVIFEDDPDYYYIGRMAVSDYERVVRAGTFTITVNAEPYKYELVSSLEPWLWDPFNFRTGLIRSYGDLQVEGTRELVIPGTERWIIPVMEVAGSLSLTFEGVTYPLKAGRNKLYDVVIKDGDNLLIFTGNGTVSVDYRGGIL</sequence>
<evidence type="ECO:0000313" key="2">
    <source>
        <dbReference type="EMBL" id="MBC5712436.1"/>
    </source>
</evidence>
<evidence type="ECO:0000313" key="3">
    <source>
        <dbReference type="Proteomes" id="UP000634672"/>
    </source>
</evidence>
<name>A0ABR7HGW9_9FIRM</name>
<gene>
    <name evidence="2" type="ORF">H8S75_31540</name>
</gene>
<dbReference type="EMBL" id="JACOPB010000035">
    <property type="protein sequence ID" value="MBC5712436.1"/>
    <property type="molecule type" value="Genomic_DNA"/>
</dbReference>
<protein>
    <submittedName>
        <fullName evidence="2">Phage tail family protein</fullName>
    </submittedName>
</protein>
<reference evidence="2 3" key="1">
    <citation type="submission" date="2020-08" db="EMBL/GenBank/DDBJ databases">
        <title>Genome public.</title>
        <authorList>
            <person name="Liu C."/>
            <person name="Sun Q."/>
        </authorList>
    </citation>
    <scope>NUCLEOTIDE SEQUENCE [LARGE SCALE GENOMIC DNA]</scope>
    <source>
        <strain evidence="2 3">NSJ-66</strain>
    </source>
</reference>
<dbReference type="Gene3D" id="2.40.30.200">
    <property type="match status" value="1"/>
</dbReference>
<feature type="domain" description="Siphovirus-type tail component RIFT-related" evidence="1">
    <location>
        <begin position="34"/>
        <end position="126"/>
    </location>
</feature>
<dbReference type="InterPro" id="IPR008841">
    <property type="entry name" value="Siphovirus-type_tail_N"/>
</dbReference>
<organism evidence="2 3">
    <name type="scientific">Hungatella hominis</name>
    <dbReference type="NCBI Taxonomy" id="2763050"/>
    <lineage>
        <taxon>Bacteria</taxon>
        <taxon>Bacillati</taxon>
        <taxon>Bacillota</taxon>
        <taxon>Clostridia</taxon>
        <taxon>Lachnospirales</taxon>
        <taxon>Lachnospiraceae</taxon>
        <taxon>Hungatella</taxon>
    </lineage>
</organism>
<dbReference type="InterPro" id="IPR006520">
    <property type="entry name" value="Dit_BPSPP_N"/>
</dbReference>
<dbReference type="NCBIfam" id="TIGR01633">
    <property type="entry name" value="phi3626_gp14_N"/>
    <property type="match status" value="1"/>
</dbReference>
<evidence type="ECO:0000259" key="1">
    <source>
        <dbReference type="Pfam" id="PF05709"/>
    </source>
</evidence>
<comment type="caution">
    <text evidence="2">The sequence shown here is derived from an EMBL/GenBank/DDBJ whole genome shotgun (WGS) entry which is preliminary data.</text>
</comment>
<dbReference type="RefSeq" id="WP_187024850.1">
    <property type="nucleotide sequence ID" value="NZ_JACOPB010000035.1"/>
</dbReference>
<proteinExistence type="predicted"/>